<accession>A0AA36GF31</accession>
<sequence>MDGIEASMSHSDIIVMETLKRKKILLELNDSRSPDANRRKLKAWNEIRAIIQVQCKKMMSITQIKRVWRNRKAHVRDVLLRHSQGTGRGRDFNLEKTIARASASLTEAETKLAQCLGREAVMSGLGRMETFVEKQSVTDSPESTLEGTSKGWRDDGRAERGKNEVEGRRRSGSSCAMNQQSYAYKKRNRSESTSDFSDSTSEDSDFGWGNGGKPKRLRKEEGRGREKRLGYPLAVEDQSFVHKEKSSCEDDCVLFESKVESSKNGWRSGGWAEMRQKKDDENSEEKSYPQMTDEKKLGRTLRKRMLQQPEDFDSDCSTVSIGATRQQSSDRAINELQLTVLKKQQALNEKKSRALDLYIDVLRQQQQFYATILKESLQVFGENNKHTEGSHEKEMLSNSDYTEGDLNLEVSEDSKPPVTHA</sequence>
<feature type="region of interest" description="Disordered" evidence="1">
    <location>
        <begin position="132"/>
        <end position="230"/>
    </location>
</feature>
<feature type="compositionally biased region" description="Basic and acidic residues" evidence="1">
    <location>
        <begin position="383"/>
        <end position="395"/>
    </location>
</feature>
<feature type="region of interest" description="Disordered" evidence="1">
    <location>
        <begin position="263"/>
        <end position="294"/>
    </location>
</feature>
<name>A0AA36GF31_CYLNA</name>
<dbReference type="EMBL" id="CATQJL010000001">
    <property type="protein sequence ID" value="CAJ0589899.1"/>
    <property type="molecule type" value="Genomic_DNA"/>
</dbReference>
<comment type="caution">
    <text evidence="2">The sequence shown here is derived from an EMBL/GenBank/DDBJ whole genome shotgun (WGS) entry which is preliminary data.</text>
</comment>
<feature type="region of interest" description="Disordered" evidence="1">
    <location>
        <begin position="383"/>
        <end position="421"/>
    </location>
</feature>
<gene>
    <name evidence="2" type="ORF">CYNAS_LOCUS1882</name>
</gene>
<evidence type="ECO:0000256" key="1">
    <source>
        <dbReference type="SAM" id="MobiDB-lite"/>
    </source>
</evidence>
<feature type="compositionally biased region" description="Basic and acidic residues" evidence="1">
    <location>
        <begin position="218"/>
        <end position="229"/>
    </location>
</feature>
<dbReference type="Proteomes" id="UP001176961">
    <property type="component" value="Unassembled WGS sequence"/>
</dbReference>
<evidence type="ECO:0008006" key="4">
    <source>
        <dbReference type="Google" id="ProtNLM"/>
    </source>
</evidence>
<organism evidence="2 3">
    <name type="scientific">Cylicocyclus nassatus</name>
    <name type="common">Nematode worm</name>
    <dbReference type="NCBI Taxonomy" id="53992"/>
    <lineage>
        <taxon>Eukaryota</taxon>
        <taxon>Metazoa</taxon>
        <taxon>Ecdysozoa</taxon>
        <taxon>Nematoda</taxon>
        <taxon>Chromadorea</taxon>
        <taxon>Rhabditida</taxon>
        <taxon>Rhabditina</taxon>
        <taxon>Rhabditomorpha</taxon>
        <taxon>Strongyloidea</taxon>
        <taxon>Strongylidae</taxon>
        <taxon>Cylicocyclus</taxon>
    </lineage>
</organism>
<keyword evidence="3" id="KW-1185">Reference proteome</keyword>
<feature type="compositionally biased region" description="Polar residues" evidence="1">
    <location>
        <begin position="133"/>
        <end position="147"/>
    </location>
</feature>
<evidence type="ECO:0000313" key="3">
    <source>
        <dbReference type="Proteomes" id="UP001176961"/>
    </source>
</evidence>
<dbReference type="AlphaFoldDB" id="A0AA36GF31"/>
<feature type="compositionally biased region" description="Basic and acidic residues" evidence="1">
    <location>
        <begin position="274"/>
        <end position="294"/>
    </location>
</feature>
<proteinExistence type="predicted"/>
<protein>
    <recommendedName>
        <fullName evidence="4">Regulatory protein zeste</fullName>
    </recommendedName>
</protein>
<reference evidence="2" key="1">
    <citation type="submission" date="2023-07" db="EMBL/GenBank/DDBJ databases">
        <authorList>
            <consortium name="CYATHOMIX"/>
        </authorList>
    </citation>
    <scope>NUCLEOTIDE SEQUENCE</scope>
    <source>
        <strain evidence="2">N/A</strain>
    </source>
</reference>
<evidence type="ECO:0000313" key="2">
    <source>
        <dbReference type="EMBL" id="CAJ0589899.1"/>
    </source>
</evidence>
<feature type="compositionally biased region" description="Polar residues" evidence="1">
    <location>
        <begin position="172"/>
        <end position="182"/>
    </location>
</feature>
<feature type="compositionally biased region" description="Basic and acidic residues" evidence="1">
    <location>
        <begin position="151"/>
        <end position="169"/>
    </location>
</feature>